<dbReference type="RefSeq" id="WP_091717740.1">
    <property type="nucleotide sequence ID" value="NZ_FNHS01000010.1"/>
</dbReference>
<feature type="coiled-coil region" evidence="2">
    <location>
        <begin position="5"/>
        <end position="32"/>
    </location>
</feature>
<keyword evidence="5" id="KW-0540">Nuclease</keyword>
<dbReference type="EMBL" id="FNHS01000010">
    <property type="protein sequence ID" value="SDN67217.1"/>
    <property type="molecule type" value="Genomic_DNA"/>
</dbReference>
<evidence type="ECO:0000256" key="3">
    <source>
        <dbReference type="SAM" id="MobiDB-lite"/>
    </source>
</evidence>
<keyword evidence="1" id="KW-0804">Transcription</keyword>
<keyword evidence="6" id="KW-1185">Reference proteome</keyword>
<gene>
    <name evidence="5" type="ORF">SAMN05216360_11087</name>
</gene>
<dbReference type="GO" id="GO:0006355">
    <property type="term" value="P:regulation of DNA-templated transcription"/>
    <property type="evidence" value="ECO:0007669"/>
    <property type="project" value="InterPro"/>
</dbReference>
<protein>
    <submittedName>
        <fullName evidence="5">HB1, ASXL, restriction endonuclease HTH domain</fullName>
    </submittedName>
</protein>
<feature type="domain" description="HTH HARE-type" evidence="4">
    <location>
        <begin position="139"/>
        <end position="208"/>
    </location>
</feature>
<feature type="region of interest" description="Disordered" evidence="3">
    <location>
        <begin position="71"/>
        <end position="115"/>
    </location>
</feature>
<dbReference type="GO" id="GO:0004519">
    <property type="term" value="F:endonuclease activity"/>
    <property type="evidence" value="ECO:0007669"/>
    <property type="project" value="UniProtKB-KW"/>
</dbReference>
<reference evidence="6" key="1">
    <citation type="submission" date="2016-10" db="EMBL/GenBank/DDBJ databases">
        <authorList>
            <person name="Varghese N."/>
            <person name="Submissions S."/>
        </authorList>
    </citation>
    <scope>NUCLEOTIDE SEQUENCE [LARGE SCALE GENOMIC DNA]</scope>
    <source>
        <strain evidence="6">BL47</strain>
    </source>
</reference>
<evidence type="ECO:0000256" key="1">
    <source>
        <dbReference type="ARBA" id="ARBA00023163"/>
    </source>
</evidence>
<dbReference type="OrthoDB" id="32898at2"/>
<proteinExistence type="predicted"/>
<evidence type="ECO:0000256" key="2">
    <source>
        <dbReference type="SAM" id="Coils"/>
    </source>
</evidence>
<dbReference type="InterPro" id="IPR007759">
    <property type="entry name" value="Asxl_HARE-HTH"/>
</dbReference>
<keyword evidence="5" id="KW-0255">Endonuclease</keyword>
<dbReference type="Proteomes" id="UP000198704">
    <property type="component" value="Unassembled WGS sequence"/>
</dbReference>
<sequence length="212" mass="22030">MALSDAEIELRLAALRRQREALDREIADLVLYQELGRRLAAGAGTAVQDRETGSDADHIRAPILNPVPNPIREGDAALQSQPAPPRSIPGTDTVRAFEGGNASAGSAGAGRSGIRAAPPSIPPAIAFTEDAAGARRYGRALVQAACAALAQAGRPLHAAEILEVLSDQGFTLPGRDPVAALNTRLWKRSGPDGPLRRVGEATYALAADSPPV</sequence>
<keyword evidence="5" id="KW-0378">Hydrolase</keyword>
<dbReference type="STRING" id="582672.SAMN05216360_11087"/>
<organism evidence="5 6">
    <name type="scientific">Methylobacterium phyllostachyos</name>
    <dbReference type="NCBI Taxonomy" id="582672"/>
    <lineage>
        <taxon>Bacteria</taxon>
        <taxon>Pseudomonadati</taxon>
        <taxon>Pseudomonadota</taxon>
        <taxon>Alphaproteobacteria</taxon>
        <taxon>Hyphomicrobiales</taxon>
        <taxon>Methylobacteriaceae</taxon>
        <taxon>Methylobacterium</taxon>
    </lineage>
</organism>
<accession>A0A1H0DAF2</accession>
<name>A0A1H0DAF2_9HYPH</name>
<evidence type="ECO:0000313" key="6">
    <source>
        <dbReference type="Proteomes" id="UP000198704"/>
    </source>
</evidence>
<evidence type="ECO:0000259" key="4">
    <source>
        <dbReference type="PROSITE" id="PS51913"/>
    </source>
</evidence>
<dbReference type="PROSITE" id="PS51913">
    <property type="entry name" value="HTH_HARE"/>
    <property type="match status" value="1"/>
</dbReference>
<dbReference type="AlphaFoldDB" id="A0A1H0DAF2"/>
<keyword evidence="2" id="KW-0175">Coiled coil</keyword>
<evidence type="ECO:0000313" key="5">
    <source>
        <dbReference type="EMBL" id="SDN67217.1"/>
    </source>
</evidence>